<proteinExistence type="predicted"/>
<dbReference type="InterPro" id="IPR007300">
    <property type="entry name" value="CidB/LrgB"/>
</dbReference>
<dbReference type="PANTHER" id="PTHR30249">
    <property type="entry name" value="PUTATIVE SEROTONIN TRANSPORTER"/>
    <property type="match status" value="1"/>
</dbReference>
<evidence type="ECO:0000256" key="4">
    <source>
        <dbReference type="ARBA" id="ARBA00023136"/>
    </source>
</evidence>
<protein>
    <submittedName>
        <fullName evidence="6">LrgB family protein</fullName>
    </submittedName>
</protein>
<dbReference type="RefSeq" id="WP_336824314.1">
    <property type="nucleotide sequence ID" value="NZ_JBHTLT010000035.1"/>
</dbReference>
<dbReference type="Proteomes" id="UP001597231">
    <property type="component" value="Unassembled WGS sequence"/>
</dbReference>
<feature type="transmembrane region" description="Helical" evidence="5">
    <location>
        <begin position="32"/>
        <end position="52"/>
    </location>
</feature>
<evidence type="ECO:0000256" key="1">
    <source>
        <dbReference type="ARBA" id="ARBA00004141"/>
    </source>
</evidence>
<reference evidence="7" key="1">
    <citation type="journal article" date="2019" name="Int. J. Syst. Evol. Microbiol.">
        <title>The Global Catalogue of Microorganisms (GCM) 10K type strain sequencing project: providing services to taxonomists for standard genome sequencing and annotation.</title>
        <authorList>
            <consortium name="The Broad Institute Genomics Platform"/>
            <consortium name="The Broad Institute Genome Sequencing Center for Infectious Disease"/>
            <person name="Wu L."/>
            <person name="Ma J."/>
        </authorList>
    </citation>
    <scope>NUCLEOTIDE SEQUENCE [LARGE SCALE GENOMIC DNA]</scope>
    <source>
        <strain evidence="7">CCUG 53915</strain>
    </source>
</reference>
<feature type="transmembrane region" description="Helical" evidence="5">
    <location>
        <begin position="150"/>
        <end position="171"/>
    </location>
</feature>
<dbReference type="PANTHER" id="PTHR30249:SF0">
    <property type="entry name" value="PLASTIDAL GLYCOLATE_GLYCERATE TRANSLOCATOR 1, CHLOROPLASTIC"/>
    <property type="match status" value="1"/>
</dbReference>
<feature type="transmembrane region" description="Helical" evidence="5">
    <location>
        <begin position="6"/>
        <end position="25"/>
    </location>
</feature>
<keyword evidence="7" id="KW-1185">Reference proteome</keyword>
<name>A0ABW3TVY5_9BACL</name>
<dbReference type="Pfam" id="PF04172">
    <property type="entry name" value="LrgB"/>
    <property type="match status" value="1"/>
</dbReference>
<evidence type="ECO:0000256" key="3">
    <source>
        <dbReference type="ARBA" id="ARBA00022989"/>
    </source>
</evidence>
<accession>A0ABW3TVY5</accession>
<evidence type="ECO:0000313" key="7">
    <source>
        <dbReference type="Proteomes" id="UP001597231"/>
    </source>
</evidence>
<comment type="caution">
    <text evidence="6">The sequence shown here is derived from an EMBL/GenBank/DDBJ whole genome shotgun (WGS) entry which is preliminary data.</text>
</comment>
<organism evidence="6 7">
    <name type="scientific">Sporosarcina contaminans</name>
    <dbReference type="NCBI Taxonomy" id="633403"/>
    <lineage>
        <taxon>Bacteria</taxon>
        <taxon>Bacillati</taxon>
        <taxon>Bacillota</taxon>
        <taxon>Bacilli</taxon>
        <taxon>Bacillales</taxon>
        <taxon>Caryophanaceae</taxon>
        <taxon>Sporosarcina</taxon>
    </lineage>
</organism>
<keyword evidence="2 5" id="KW-0812">Transmembrane</keyword>
<dbReference type="EMBL" id="JBHTLT010000035">
    <property type="protein sequence ID" value="MFD1204920.1"/>
    <property type="molecule type" value="Genomic_DNA"/>
</dbReference>
<feature type="transmembrane region" description="Helical" evidence="5">
    <location>
        <begin position="64"/>
        <end position="83"/>
    </location>
</feature>
<keyword evidence="4 5" id="KW-0472">Membrane</keyword>
<feature type="transmembrane region" description="Helical" evidence="5">
    <location>
        <begin position="90"/>
        <end position="111"/>
    </location>
</feature>
<gene>
    <name evidence="6" type="ORF">ACFQ38_07375</name>
</gene>
<evidence type="ECO:0000256" key="2">
    <source>
        <dbReference type="ARBA" id="ARBA00022692"/>
    </source>
</evidence>
<keyword evidence="3 5" id="KW-1133">Transmembrane helix</keyword>
<evidence type="ECO:0000256" key="5">
    <source>
        <dbReference type="SAM" id="Phobius"/>
    </source>
</evidence>
<comment type="subcellular location">
    <subcellularLocation>
        <location evidence="1">Membrane</location>
        <topology evidence="1">Multi-pass membrane protein</topology>
    </subcellularLocation>
</comment>
<sequence length="225" mass="24689">MSSVWIWLFGLLITAGTYWGALKLYAVYHKPFMMPLIPSTIVIILFLLLFNIPYDQYMKGAEVWNFLLGPAVVALAYPLYFNLPTVKKFLWPILFGVIGGAAFGLFSGYYLSLLFQVDPEVARSIIPKNATTPIAIEISKSIGGIPSLTVVYVMVTGIFGAVFGVPILNFLKVFHPVARGLSIGIASHGIGTAKMFEMSNEEGSISTVAYILTAIFITFLCPLLF</sequence>
<evidence type="ECO:0000313" key="6">
    <source>
        <dbReference type="EMBL" id="MFD1204920.1"/>
    </source>
</evidence>
<feature type="transmembrane region" description="Helical" evidence="5">
    <location>
        <begin position="208"/>
        <end position="224"/>
    </location>
</feature>